<reference evidence="1" key="1">
    <citation type="submission" date="2022-10" db="EMBL/GenBank/DDBJ databases">
        <title>Whole genome sequencing of three plant growth promoting bacteria isolated from Vachellia tortilis subsp. raddiana in Morocco.</title>
        <authorList>
            <person name="Hnini M."/>
            <person name="Zouagui R."/>
            <person name="Zouagui H."/>
            <person name="Chemao Elfihri M.-W."/>
            <person name="Ibrahimi A."/>
            <person name="Sbabou L."/>
            <person name="Aurag J."/>
        </authorList>
    </citation>
    <scope>NUCLEOTIDE SEQUENCE</scope>
    <source>
        <strain evidence="1">LMR678</strain>
    </source>
</reference>
<dbReference type="EMBL" id="JAPVOI010000004">
    <property type="protein sequence ID" value="MCZ4091725.1"/>
    <property type="molecule type" value="Genomic_DNA"/>
</dbReference>
<evidence type="ECO:0000313" key="1">
    <source>
        <dbReference type="EMBL" id="MCZ4091725.1"/>
    </source>
</evidence>
<protein>
    <submittedName>
        <fullName evidence="1">Uncharacterized protein</fullName>
    </submittedName>
</protein>
<sequence>MTREFDARLAILDDQLDDLEATREKLVLELANAEAPAEDFQVKIAKLKAQFNPANIEISIRKLLFLARNNADEHVKQRLMRIVRDFIQTVVIGKTPGHQPASLQVHGSTANIMASMEGSTCLSSRSSLRHRTI</sequence>
<dbReference type="Proteomes" id="UP001079430">
    <property type="component" value="Unassembled WGS sequence"/>
</dbReference>
<proteinExistence type="predicted"/>
<dbReference type="RefSeq" id="WP_269281876.1">
    <property type="nucleotide sequence ID" value="NZ_JAPVOI010000004.1"/>
</dbReference>
<accession>A0ABT4KIX8</accession>
<comment type="caution">
    <text evidence="1">The sequence shown here is derived from an EMBL/GenBank/DDBJ whole genome shotgun (WGS) entry which is preliminary data.</text>
</comment>
<evidence type="ECO:0000313" key="2">
    <source>
        <dbReference type="Proteomes" id="UP001079430"/>
    </source>
</evidence>
<gene>
    <name evidence="1" type="ORF">O3W52_17120</name>
</gene>
<name>A0ABT4KIX8_9HYPH</name>
<keyword evidence="2" id="KW-1185">Reference proteome</keyword>
<organism evidence="1 2">
    <name type="scientific">Sinorhizobium psoraleae</name>
    <dbReference type="NCBI Taxonomy" id="520838"/>
    <lineage>
        <taxon>Bacteria</taxon>
        <taxon>Pseudomonadati</taxon>
        <taxon>Pseudomonadota</taxon>
        <taxon>Alphaproteobacteria</taxon>
        <taxon>Hyphomicrobiales</taxon>
        <taxon>Rhizobiaceae</taxon>
        <taxon>Sinorhizobium/Ensifer group</taxon>
        <taxon>Sinorhizobium</taxon>
    </lineage>
</organism>